<evidence type="ECO:0008006" key="3">
    <source>
        <dbReference type="Google" id="ProtNLM"/>
    </source>
</evidence>
<dbReference type="PROSITE" id="PS51257">
    <property type="entry name" value="PROKAR_LIPOPROTEIN"/>
    <property type="match status" value="1"/>
</dbReference>
<dbReference type="Proteomes" id="UP000192393">
    <property type="component" value="Unassembled WGS sequence"/>
</dbReference>
<organism evidence="1 2">
    <name type="scientific">Moheibacter sediminis</name>
    <dbReference type="NCBI Taxonomy" id="1434700"/>
    <lineage>
        <taxon>Bacteria</taxon>
        <taxon>Pseudomonadati</taxon>
        <taxon>Bacteroidota</taxon>
        <taxon>Flavobacteriia</taxon>
        <taxon>Flavobacteriales</taxon>
        <taxon>Weeksellaceae</taxon>
        <taxon>Moheibacter</taxon>
    </lineage>
</organism>
<dbReference type="AlphaFoldDB" id="A0A1W1YAF4"/>
<gene>
    <name evidence="1" type="ORF">SAMN06296427_101136</name>
</gene>
<evidence type="ECO:0000313" key="1">
    <source>
        <dbReference type="EMBL" id="SMC32801.1"/>
    </source>
</evidence>
<dbReference type="InterPro" id="IPR046230">
    <property type="entry name" value="DUF6263"/>
</dbReference>
<dbReference type="OrthoDB" id="1199105at2"/>
<evidence type="ECO:0000313" key="2">
    <source>
        <dbReference type="Proteomes" id="UP000192393"/>
    </source>
</evidence>
<accession>A0A1W1YAF4</accession>
<dbReference type="Pfam" id="PF19777">
    <property type="entry name" value="DUF6263"/>
    <property type="match status" value="2"/>
</dbReference>
<sequence>MKKSLLIFSACALIFASCSKTPEGSVGEQSIESAEGDKVLIRLKPKVGDTQKTLMTMDMSADGEQKISMNMSMAMDLKVTDLTAAVYTYEVKYDKIKMDMDAGGMQMNYDSSAKEQTGMGQMMHEQMKVLLDKTLSMKMNERGKITEFNMPGMGNNQQMDMGSISLPMPEEPVGVGDSWSDERSIQGSGNMKMTMTVEKITVDDIIIGVKGTIEGNVGEAAGDFTGNYKLARSNGFTKDGTINMNITAEGMPMKIKINVKPLS</sequence>
<name>A0A1W1YAF4_9FLAO</name>
<keyword evidence="2" id="KW-1185">Reference proteome</keyword>
<dbReference type="EMBL" id="FWXS01000001">
    <property type="protein sequence ID" value="SMC32801.1"/>
    <property type="molecule type" value="Genomic_DNA"/>
</dbReference>
<dbReference type="RefSeq" id="WP_084015351.1">
    <property type="nucleotide sequence ID" value="NZ_FWXS01000001.1"/>
</dbReference>
<reference evidence="1 2" key="1">
    <citation type="submission" date="2017-04" db="EMBL/GenBank/DDBJ databases">
        <authorList>
            <person name="Afonso C.L."/>
            <person name="Miller P.J."/>
            <person name="Scott M.A."/>
            <person name="Spackman E."/>
            <person name="Goraichik I."/>
            <person name="Dimitrov K.M."/>
            <person name="Suarez D.L."/>
            <person name="Swayne D.E."/>
        </authorList>
    </citation>
    <scope>NUCLEOTIDE SEQUENCE [LARGE SCALE GENOMIC DNA]</scope>
    <source>
        <strain evidence="1 2">CGMCC 1.12708</strain>
    </source>
</reference>
<protein>
    <recommendedName>
        <fullName evidence="3">Lipoprotein</fullName>
    </recommendedName>
</protein>
<proteinExistence type="predicted"/>